<keyword evidence="3" id="KW-1185">Reference proteome</keyword>
<name>A0ABC9V9R1_9BACL</name>
<comment type="caution">
    <text evidence="2">The sequence shown here is derived from an EMBL/GenBank/DDBJ whole genome shotgun (WGS) entry which is preliminary data.</text>
</comment>
<dbReference type="Proteomes" id="UP000023566">
    <property type="component" value="Chromosome"/>
</dbReference>
<evidence type="ECO:0000313" key="2">
    <source>
        <dbReference type="EMBL" id="EZP74783.1"/>
    </source>
</evidence>
<dbReference type="EMBL" id="AOTZ01000010">
    <property type="protein sequence ID" value="EZP74783.1"/>
    <property type="molecule type" value="Genomic_DNA"/>
</dbReference>
<evidence type="ECO:0000259" key="1">
    <source>
        <dbReference type="Pfam" id="PF05651"/>
    </source>
</evidence>
<accession>A0ABC9V9R1</accession>
<dbReference type="Pfam" id="PF05651">
    <property type="entry name" value="Diacid_rec"/>
    <property type="match status" value="1"/>
</dbReference>
<protein>
    <recommendedName>
        <fullName evidence="1">Putative sugar diacid recognition domain-containing protein</fullName>
    </recommendedName>
</protein>
<gene>
    <name evidence="2" type="ORF">H839_17990</name>
</gene>
<reference evidence="2 3" key="1">
    <citation type="journal article" date="2014" name="Appl. Microbiol. Biotechnol.">
        <title>Transformable facultative thermophile Geobacillus stearothermophilus NUB3621 as a host strain for metabolic engineering.</title>
        <authorList>
            <person name="Blanchard K."/>
            <person name="Robic S."/>
            <person name="Matsumura I."/>
        </authorList>
    </citation>
    <scope>NUCLEOTIDE SEQUENCE [LARGE SCALE GENOMIC DNA]</scope>
    <source>
        <strain evidence="2 3">NUB3621</strain>
    </source>
</reference>
<dbReference type="AlphaFoldDB" id="A0ABC9V9R1"/>
<sequence>MMDREGDIIGSGDKERISHVHEGALFVLKEELLWIFK</sequence>
<organism evidence="2 3">
    <name type="scientific">Parageobacillus genomosp. 1</name>
    <dbReference type="NCBI Taxonomy" id="1295642"/>
    <lineage>
        <taxon>Bacteria</taxon>
        <taxon>Bacillati</taxon>
        <taxon>Bacillota</taxon>
        <taxon>Bacilli</taxon>
        <taxon>Bacillales</taxon>
        <taxon>Anoxybacillaceae</taxon>
        <taxon>Parageobacillus</taxon>
    </lineage>
</organism>
<proteinExistence type="predicted"/>
<feature type="domain" description="Putative sugar diacid recognition" evidence="1">
    <location>
        <begin position="1"/>
        <end position="31"/>
    </location>
</feature>
<dbReference type="InterPro" id="IPR008599">
    <property type="entry name" value="Diacid_rec"/>
</dbReference>
<evidence type="ECO:0000313" key="3">
    <source>
        <dbReference type="Proteomes" id="UP000023566"/>
    </source>
</evidence>